<reference evidence="1" key="1">
    <citation type="submission" date="2023-03" db="EMBL/GenBank/DDBJ databases">
        <title>Massive genome expansion in bonnet fungi (Mycena s.s.) driven by repeated elements and novel gene families across ecological guilds.</title>
        <authorList>
            <consortium name="Lawrence Berkeley National Laboratory"/>
            <person name="Harder C.B."/>
            <person name="Miyauchi S."/>
            <person name="Viragh M."/>
            <person name="Kuo A."/>
            <person name="Thoen E."/>
            <person name="Andreopoulos B."/>
            <person name="Lu D."/>
            <person name="Skrede I."/>
            <person name="Drula E."/>
            <person name="Henrissat B."/>
            <person name="Morin E."/>
            <person name="Kohler A."/>
            <person name="Barry K."/>
            <person name="LaButti K."/>
            <person name="Morin E."/>
            <person name="Salamov A."/>
            <person name="Lipzen A."/>
            <person name="Mereny Z."/>
            <person name="Hegedus B."/>
            <person name="Baldrian P."/>
            <person name="Stursova M."/>
            <person name="Weitz H."/>
            <person name="Taylor A."/>
            <person name="Grigoriev I.V."/>
            <person name="Nagy L.G."/>
            <person name="Martin F."/>
            <person name="Kauserud H."/>
        </authorList>
    </citation>
    <scope>NUCLEOTIDE SEQUENCE</scope>
    <source>
        <strain evidence="1">CBHHK067</strain>
    </source>
</reference>
<evidence type="ECO:0000313" key="2">
    <source>
        <dbReference type="Proteomes" id="UP001221757"/>
    </source>
</evidence>
<gene>
    <name evidence="1" type="ORF">B0H17DRAFT_1107605</name>
</gene>
<dbReference type="Proteomes" id="UP001221757">
    <property type="component" value="Unassembled WGS sequence"/>
</dbReference>
<evidence type="ECO:0000313" key="1">
    <source>
        <dbReference type="EMBL" id="KAJ7634324.1"/>
    </source>
</evidence>
<sequence length="55" mass="6376">MAALKQFNPRDSVLKQILDVLGMLENGILRIDDLENGTRYYMKRGRQKGEFRSSC</sequence>
<protein>
    <submittedName>
        <fullName evidence="1">Uncharacterized protein</fullName>
    </submittedName>
</protein>
<accession>A0AAD7FN99</accession>
<dbReference type="EMBL" id="JARKIE010000474">
    <property type="protein sequence ID" value="KAJ7634324.1"/>
    <property type="molecule type" value="Genomic_DNA"/>
</dbReference>
<name>A0AAD7FN99_MYCRO</name>
<organism evidence="1 2">
    <name type="scientific">Mycena rosella</name>
    <name type="common">Pink bonnet</name>
    <name type="synonym">Agaricus rosellus</name>
    <dbReference type="NCBI Taxonomy" id="1033263"/>
    <lineage>
        <taxon>Eukaryota</taxon>
        <taxon>Fungi</taxon>
        <taxon>Dikarya</taxon>
        <taxon>Basidiomycota</taxon>
        <taxon>Agaricomycotina</taxon>
        <taxon>Agaricomycetes</taxon>
        <taxon>Agaricomycetidae</taxon>
        <taxon>Agaricales</taxon>
        <taxon>Marasmiineae</taxon>
        <taxon>Mycenaceae</taxon>
        <taxon>Mycena</taxon>
    </lineage>
</organism>
<proteinExistence type="predicted"/>
<keyword evidence="2" id="KW-1185">Reference proteome</keyword>
<dbReference type="AlphaFoldDB" id="A0AAD7FN99"/>
<comment type="caution">
    <text evidence="1">The sequence shown here is derived from an EMBL/GenBank/DDBJ whole genome shotgun (WGS) entry which is preliminary data.</text>
</comment>